<evidence type="ECO:0000313" key="1">
    <source>
        <dbReference type="EMBL" id="OCT65743.1"/>
    </source>
</evidence>
<gene>
    <name evidence="1" type="ORF">XELAEV_18041986mg</name>
</gene>
<proteinExistence type="predicted"/>
<dbReference type="EMBL" id="CM004481">
    <property type="protein sequence ID" value="OCT65743.1"/>
    <property type="molecule type" value="Genomic_DNA"/>
</dbReference>
<evidence type="ECO:0000313" key="2">
    <source>
        <dbReference type="Proteomes" id="UP000694892"/>
    </source>
</evidence>
<name>A0A974C360_XENLA</name>
<reference evidence="2" key="1">
    <citation type="journal article" date="2016" name="Nature">
        <title>Genome evolution in the allotetraploid frog Xenopus laevis.</title>
        <authorList>
            <person name="Session A.M."/>
            <person name="Uno Y."/>
            <person name="Kwon T."/>
            <person name="Chapman J.A."/>
            <person name="Toyoda A."/>
            <person name="Takahashi S."/>
            <person name="Fukui A."/>
            <person name="Hikosaka A."/>
            <person name="Suzuki A."/>
            <person name="Kondo M."/>
            <person name="van Heeringen S.J."/>
            <person name="Quigley I."/>
            <person name="Heinz S."/>
            <person name="Ogino H."/>
            <person name="Ochi H."/>
            <person name="Hellsten U."/>
            <person name="Lyons J.B."/>
            <person name="Simakov O."/>
            <person name="Putnam N."/>
            <person name="Stites J."/>
            <person name="Kuroki Y."/>
            <person name="Tanaka T."/>
            <person name="Michiue T."/>
            <person name="Watanabe M."/>
            <person name="Bogdanovic O."/>
            <person name="Lister R."/>
            <person name="Georgiou G."/>
            <person name="Paranjpe S.S."/>
            <person name="van Kruijsbergen I."/>
            <person name="Shu S."/>
            <person name="Carlson J."/>
            <person name="Kinoshita T."/>
            <person name="Ohta Y."/>
            <person name="Mawaribuchi S."/>
            <person name="Jenkins J."/>
            <person name="Grimwood J."/>
            <person name="Schmutz J."/>
            <person name="Mitros T."/>
            <person name="Mozaffari S.V."/>
            <person name="Suzuki Y."/>
            <person name="Haramoto Y."/>
            <person name="Yamamoto T.S."/>
            <person name="Takagi C."/>
            <person name="Heald R."/>
            <person name="Miller K."/>
            <person name="Haudenschild C."/>
            <person name="Kitzman J."/>
            <person name="Nakayama T."/>
            <person name="Izutsu Y."/>
            <person name="Robert J."/>
            <person name="Fortriede J."/>
            <person name="Burns K."/>
            <person name="Lotay V."/>
            <person name="Karimi K."/>
            <person name="Yasuoka Y."/>
            <person name="Dichmann D.S."/>
            <person name="Flajnik M.F."/>
            <person name="Houston D.W."/>
            <person name="Shendure J."/>
            <person name="DuPasquier L."/>
            <person name="Vize P.D."/>
            <person name="Zorn A.M."/>
            <person name="Ito M."/>
            <person name="Marcotte E.M."/>
            <person name="Wallingford J.B."/>
            <person name="Ito Y."/>
            <person name="Asashima M."/>
            <person name="Ueno N."/>
            <person name="Matsuda Y."/>
            <person name="Veenstra G.J."/>
            <person name="Fujiyama A."/>
            <person name="Harland R.M."/>
            <person name="Taira M."/>
            <person name="Rokhsar D.S."/>
        </authorList>
    </citation>
    <scope>NUCLEOTIDE SEQUENCE [LARGE SCALE GENOMIC DNA]</scope>
    <source>
        <strain evidence="2">J</strain>
    </source>
</reference>
<organism evidence="1 2">
    <name type="scientific">Xenopus laevis</name>
    <name type="common">African clawed frog</name>
    <dbReference type="NCBI Taxonomy" id="8355"/>
    <lineage>
        <taxon>Eukaryota</taxon>
        <taxon>Metazoa</taxon>
        <taxon>Chordata</taxon>
        <taxon>Craniata</taxon>
        <taxon>Vertebrata</taxon>
        <taxon>Euteleostomi</taxon>
        <taxon>Amphibia</taxon>
        <taxon>Batrachia</taxon>
        <taxon>Anura</taxon>
        <taxon>Pipoidea</taxon>
        <taxon>Pipidae</taxon>
        <taxon>Xenopodinae</taxon>
        <taxon>Xenopus</taxon>
        <taxon>Xenopus</taxon>
    </lineage>
</organism>
<dbReference type="AlphaFoldDB" id="A0A974C360"/>
<accession>A0A974C360</accession>
<feature type="non-terminal residue" evidence="1">
    <location>
        <position position="601"/>
    </location>
</feature>
<sequence>MEAISNFADNATVRYVCKERKLALHKKRKYVGNLAQLVSQYKTSLERSKYNIVPENKKEHASPENFIVDGVCPMCNLNRKEVEILGEQFAQRGQTIEALIQQLDEMRSLHLQWKSPIKRYDREIKSLITPFNPSVHMVYNLVIFEQFVTQYSLDDQTAFHLLRIWLPPYYSNTLQLRQQDRRWADKEERSNQILALPGVDIIDISFLNDIVPGENEDAFACCTIYHSIYCIITHRPDLEIGDPRMKIGHIKKDCKYRRGHNRKNREYVQKYDPSNQTNNVAPYLTSLREVSDLAGKYITHNYWPQRIPSVSIGTVSQTENSQIVQEKEVLPTRDDFELKSNNEPTELQNIIHLQDNSLPCKKSASCMQTGGNHDLNESDHTIHFPANDKPREVCVESDNSTIYTQPTSLSYVAASIKGLMLEKQKEDVHKSKVCDSNDQYDEFQSISDFSTGNAICSEKFQNVVPEPSIKTCDYINSIQVQVIDTVNVFKSLSKFLSISVFTKANCLTTICCQSNILQDLNCLTEGIGFENSFARWKTSIPHLEESPGGVGTTQTKYGIVLSPHVCNDKREFNSGPDSTVKDHNFWYIFFQNVIWVLHYIM</sequence>
<protein>
    <submittedName>
        <fullName evidence="1">Uncharacterized protein</fullName>
    </submittedName>
</protein>
<dbReference type="Proteomes" id="UP000694892">
    <property type="component" value="Chromosome 8S"/>
</dbReference>